<organism evidence="1 2">
    <name type="scientific">Crotalaria pallida</name>
    <name type="common">Smooth rattlebox</name>
    <name type="synonym">Crotalaria striata</name>
    <dbReference type="NCBI Taxonomy" id="3830"/>
    <lineage>
        <taxon>Eukaryota</taxon>
        <taxon>Viridiplantae</taxon>
        <taxon>Streptophyta</taxon>
        <taxon>Embryophyta</taxon>
        <taxon>Tracheophyta</taxon>
        <taxon>Spermatophyta</taxon>
        <taxon>Magnoliopsida</taxon>
        <taxon>eudicotyledons</taxon>
        <taxon>Gunneridae</taxon>
        <taxon>Pentapetalae</taxon>
        <taxon>rosids</taxon>
        <taxon>fabids</taxon>
        <taxon>Fabales</taxon>
        <taxon>Fabaceae</taxon>
        <taxon>Papilionoideae</taxon>
        <taxon>50 kb inversion clade</taxon>
        <taxon>genistoids sensu lato</taxon>
        <taxon>core genistoids</taxon>
        <taxon>Crotalarieae</taxon>
        <taxon>Crotalaria</taxon>
    </lineage>
</organism>
<sequence length="98" mass="10851">MLTSLSVSTNETCVVLDLSSNDKDENSIRAVWQRTANRCFVQEDAKRAPKLACATSKLVDTGQVSAAYESDHVAVNVAAFSRKSSFLNLPPDSRWWIM</sequence>
<dbReference type="PANTHER" id="PTHR33868">
    <property type="entry name" value="EXPRESSED PROTEIN"/>
    <property type="match status" value="1"/>
</dbReference>
<comment type="caution">
    <text evidence="1">The sequence shown here is derived from an EMBL/GenBank/DDBJ whole genome shotgun (WGS) entry which is preliminary data.</text>
</comment>
<dbReference type="EMBL" id="JAYWIO010000006">
    <property type="protein sequence ID" value="KAK7256936.1"/>
    <property type="molecule type" value="Genomic_DNA"/>
</dbReference>
<name>A0AAN9EIL7_CROPI</name>
<dbReference type="PANTHER" id="PTHR33868:SF2">
    <property type="entry name" value="EXPRESSED PROTEIN"/>
    <property type="match status" value="1"/>
</dbReference>
<gene>
    <name evidence="1" type="ORF">RIF29_30548</name>
</gene>
<protein>
    <submittedName>
        <fullName evidence="1">Uncharacterized protein</fullName>
    </submittedName>
</protein>
<reference evidence="1 2" key="1">
    <citation type="submission" date="2024-01" db="EMBL/GenBank/DDBJ databases">
        <title>The genomes of 5 underutilized Papilionoideae crops provide insights into root nodulation and disease resistanc.</title>
        <authorList>
            <person name="Yuan L."/>
        </authorList>
    </citation>
    <scope>NUCLEOTIDE SEQUENCE [LARGE SCALE GENOMIC DNA]</scope>
    <source>
        <strain evidence="1">ZHUSHIDOU_FW_LH</strain>
        <tissue evidence="1">Leaf</tissue>
    </source>
</reference>
<evidence type="ECO:0000313" key="2">
    <source>
        <dbReference type="Proteomes" id="UP001372338"/>
    </source>
</evidence>
<evidence type="ECO:0000313" key="1">
    <source>
        <dbReference type="EMBL" id="KAK7256936.1"/>
    </source>
</evidence>
<keyword evidence="2" id="KW-1185">Reference proteome</keyword>
<proteinExistence type="predicted"/>
<dbReference type="AlphaFoldDB" id="A0AAN9EIL7"/>
<accession>A0AAN9EIL7</accession>
<dbReference type="Proteomes" id="UP001372338">
    <property type="component" value="Unassembled WGS sequence"/>
</dbReference>